<evidence type="ECO:0000313" key="1">
    <source>
        <dbReference type="EMBL" id="GAU98296.1"/>
    </source>
</evidence>
<gene>
    <name evidence="1" type="primary">RvY_09460-1</name>
    <name evidence="1" type="synonym">RvY_09460.1</name>
    <name evidence="1" type="ORF">RvY_09460</name>
</gene>
<evidence type="ECO:0000313" key="2">
    <source>
        <dbReference type="Proteomes" id="UP000186922"/>
    </source>
</evidence>
<comment type="caution">
    <text evidence="1">The sequence shown here is derived from an EMBL/GenBank/DDBJ whole genome shotgun (WGS) entry which is preliminary data.</text>
</comment>
<reference evidence="1 2" key="1">
    <citation type="journal article" date="2016" name="Nat. Commun.">
        <title>Extremotolerant tardigrade genome and improved radiotolerance of human cultured cells by tardigrade-unique protein.</title>
        <authorList>
            <person name="Hashimoto T."/>
            <person name="Horikawa D.D."/>
            <person name="Saito Y."/>
            <person name="Kuwahara H."/>
            <person name="Kozuka-Hata H."/>
            <person name="Shin-I T."/>
            <person name="Minakuchi Y."/>
            <person name="Ohishi K."/>
            <person name="Motoyama A."/>
            <person name="Aizu T."/>
            <person name="Enomoto A."/>
            <person name="Kondo K."/>
            <person name="Tanaka S."/>
            <person name="Hara Y."/>
            <person name="Koshikawa S."/>
            <person name="Sagara H."/>
            <person name="Miura T."/>
            <person name="Yokobori S."/>
            <person name="Miyagawa K."/>
            <person name="Suzuki Y."/>
            <person name="Kubo T."/>
            <person name="Oyama M."/>
            <person name="Kohara Y."/>
            <person name="Fujiyama A."/>
            <person name="Arakawa K."/>
            <person name="Katayama T."/>
            <person name="Toyoda A."/>
            <person name="Kunieda T."/>
        </authorList>
    </citation>
    <scope>NUCLEOTIDE SEQUENCE [LARGE SCALE GENOMIC DNA]</scope>
    <source>
        <strain evidence="1 2">YOKOZUNA-1</strain>
    </source>
</reference>
<name>A0A1D1V9F9_RAMVA</name>
<keyword evidence="2" id="KW-1185">Reference proteome</keyword>
<protein>
    <submittedName>
        <fullName evidence="1">Uncharacterized protein</fullName>
    </submittedName>
</protein>
<dbReference type="EMBL" id="BDGG01000004">
    <property type="protein sequence ID" value="GAU98296.1"/>
    <property type="molecule type" value="Genomic_DNA"/>
</dbReference>
<proteinExistence type="predicted"/>
<organism evidence="1 2">
    <name type="scientific">Ramazzottius varieornatus</name>
    <name type="common">Water bear</name>
    <name type="synonym">Tardigrade</name>
    <dbReference type="NCBI Taxonomy" id="947166"/>
    <lineage>
        <taxon>Eukaryota</taxon>
        <taxon>Metazoa</taxon>
        <taxon>Ecdysozoa</taxon>
        <taxon>Tardigrada</taxon>
        <taxon>Eutardigrada</taxon>
        <taxon>Parachela</taxon>
        <taxon>Hypsibioidea</taxon>
        <taxon>Ramazzottiidae</taxon>
        <taxon>Ramazzottius</taxon>
    </lineage>
</organism>
<dbReference type="AlphaFoldDB" id="A0A1D1V9F9"/>
<dbReference type="OrthoDB" id="10581667at2759"/>
<dbReference type="Proteomes" id="UP000186922">
    <property type="component" value="Unassembled WGS sequence"/>
</dbReference>
<accession>A0A1D1V9F9</accession>
<sequence length="189" mass="22030">MAASSSPVENALLDGKDDALASLSAVDKMSQLSVSLQKIRDRPYEDPKYVAKPLYKIGDEVVVCSQYYYFATIVEVAVDFECPELHKIVPSYRLKYRDWRKYDTAFEWAVEYDISALYGSLSNPFELWFAHFWNSSHKWSKLKKEKKQGIFVLTKEHYIKIAKEVDEQFRESFSIDDPQITLQKFFGLP</sequence>